<keyword evidence="2" id="KW-1185">Reference proteome</keyword>
<evidence type="ECO:0000313" key="1">
    <source>
        <dbReference type="EMBL" id="KAF8772523.1"/>
    </source>
</evidence>
<sequence length="83" mass="8947">MFPPVHCQFATLKGDLSYVSNFAIDGVSLYVASSDGHIRLSPVDIAMDDVQRPEQSSFTVAVANSPINCIISTTRHGLVITSH</sequence>
<reference evidence="1" key="1">
    <citation type="submission" date="2020-07" db="EMBL/GenBank/DDBJ databases">
        <title>Genome sequence and genetic diversity analysis of an under-domesticated orphan crop, white fonio (Digitaria exilis).</title>
        <authorList>
            <person name="Bennetzen J.L."/>
            <person name="Chen S."/>
            <person name="Ma X."/>
            <person name="Wang X."/>
            <person name="Yssel A.E.J."/>
            <person name="Chaluvadi S.R."/>
            <person name="Johnson M."/>
            <person name="Gangashetty P."/>
            <person name="Hamidou F."/>
            <person name="Sanogo M.D."/>
            <person name="Zwaenepoel A."/>
            <person name="Wallace J."/>
            <person name="Van De Peer Y."/>
            <person name="Van Deynze A."/>
        </authorList>
    </citation>
    <scope>NUCLEOTIDE SEQUENCE</scope>
    <source>
        <tissue evidence="1">Leaves</tissue>
    </source>
</reference>
<comment type="caution">
    <text evidence="1">The sequence shown here is derived from an EMBL/GenBank/DDBJ whole genome shotgun (WGS) entry which is preliminary data.</text>
</comment>
<dbReference type="AlphaFoldDB" id="A0A835FSU2"/>
<accession>A0A835FSU2</accession>
<dbReference type="EMBL" id="JACEFO010000375">
    <property type="protein sequence ID" value="KAF8772523.1"/>
    <property type="molecule type" value="Genomic_DNA"/>
</dbReference>
<gene>
    <name evidence="1" type="ORF">HU200_005480</name>
</gene>
<proteinExistence type="predicted"/>
<dbReference type="Proteomes" id="UP000636709">
    <property type="component" value="Unassembled WGS sequence"/>
</dbReference>
<organism evidence="1 2">
    <name type="scientific">Digitaria exilis</name>
    <dbReference type="NCBI Taxonomy" id="1010633"/>
    <lineage>
        <taxon>Eukaryota</taxon>
        <taxon>Viridiplantae</taxon>
        <taxon>Streptophyta</taxon>
        <taxon>Embryophyta</taxon>
        <taxon>Tracheophyta</taxon>
        <taxon>Spermatophyta</taxon>
        <taxon>Magnoliopsida</taxon>
        <taxon>Liliopsida</taxon>
        <taxon>Poales</taxon>
        <taxon>Poaceae</taxon>
        <taxon>PACMAD clade</taxon>
        <taxon>Panicoideae</taxon>
        <taxon>Panicodae</taxon>
        <taxon>Paniceae</taxon>
        <taxon>Anthephorinae</taxon>
        <taxon>Digitaria</taxon>
    </lineage>
</organism>
<protein>
    <submittedName>
        <fullName evidence="1">Uncharacterized protein</fullName>
    </submittedName>
</protein>
<dbReference type="OrthoDB" id="714716at2759"/>
<name>A0A835FSU2_9POAL</name>
<evidence type="ECO:0000313" key="2">
    <source>
        <dbReference type="Proteomes" id="UP000636709"/>
    </source>
</evidence>